<feature type="compositionally biased region" description="Basic residues" evidence="1">
    <location>
        <begin position="66"/>
        <end position="82"/>
    </location>
</feature>
<evidence type="ECO:0000313" key="2">
    <source>
        <dbReference type="EMBL" id="KAK3021257.1"/>
    </source>
</evidence>
<sequence>MVMYKSSNIASKVPETMATKFPVEIGTRGTVGSLIMQEIEYFSRLELDCRESSQIHTPSASENTRPKHGSMTKTSQKKKRARSRLIPSMCSVVEVAESSHQNVASGFSYSTLKADVKRLQLASSDNILGLTLLKVEAPLGAENVAVGDLFGDDTGVWGAHFVYSNSLDIRALIVPVVPTLIDPPPPLIASNV</sequence>
<dbReference type="EMBL" id="JAVXUP010000768">
    <property type="protein sequence ID" value="KAK3021257.1"/>
    <property type="molecule type" value="Genomic_DNA"/>
</dbReference>
<dbReference type="EMBL" id="JAVXUP010000435">
    <property type="protein sequence ID" value="KAK3027954.1"/>
    <property type="molecule type" value="Genomic_DNA"/>
</dbReference>
<dbReference type="AlphaFoldDB" id="A0AA89B122"/>
<evidence type="ECO:0000313" key="3">
    <source>
        <dbReference type="EMBL" id="KAK3027954.1"/>
    </source>
</evidence>
<feature type="region of interest" description="Disordered" evidence="1">
    <location>
        <begin position="53"/>
        <end position="82"/>
    </location>
</feature>
<organism evidence="2 4">
    <name type="scientific">Escallonia herrerae</name>
    <dbReference type="NCBI Taxonomy" id="1293975"/>
    <lineage>
        <taxon>Eukaryota</taxon>
        <taxon>Viridiplantae</taxon>
        <taxon>Streptophyta</taxon>
        <taxon>Embryophyta</taxon>
        <taxon>Tracheophyta</taxon>
        <taxon>Spermatophyta</taxon>
        <taxon>Magnoliopsida</taxon>
        <taxon>eudicotyledons</taxon>
        <taxon>Gunneridae</taxon>
        <taxon>Pentapetalae</taxon>
        <taxon>asterids</taxon>
        <taxon>campanulids</taxon>
        <taxon>Escalloniales</taxon>
        <taxon>Escalloniaceae</taxon>
        <taxon>Escallonia</taxon>
    </lineage>
</organism>
<keyword evidence="4" id="KW-1185">Reference proteome</keyword>
<dbReference type="Proteomes" id="UP001188597">
    <property type="component" value="Unassembled WGS sequence"/>
</dbReference>
<comment type="caution">
    <text evidence="2">The sequence shown here is derived from an EMBL/GenBank/DDBJ whole genome shotgun (WGS) entry which is preliminary data.</text>
</comment>
<accession>A0AA89B122</accession>
<proteinExistence type="predicted"/>
<name>A0AA89B122_9ASTE</name>
<evidence type="ECO:0000313" key="4">
    <source>
        <dbReference type="Proteomes" id="UP001188597"/>
    </source>
</evidence>
<protein>
    <submittedName>
        <fullName evidence="2">Uncharacterized protein</fullName>
    </submittedName>
</protein>
<gene>
    <name evidence="3" type="ORF">RJ639_039421</name>
    <name evidence="2" type="ORF">RJ639_047248</name>
</gene>
<reference evidence="2" key="1">
    <citation type="submission" date="2022-12" db="EMBL/GenBank/DDBJ databases">
        <title>Draft genome assemblies for two species of Escallonia (Escalloniales).</title>
        <authorList>
            <person name="Chanderbali A."/>
            <person name="Dervinis C."/>
            <person name="Anghel I."/>
            <person name="Soltis D."/>
            <person name="Soltis P."/>
            <person name="Zapata F."/>
        </authorList>
    </citation>
    <scope>NUCLEOTIDE SEQUENCE</scope>
    <source>
        <strain evidence="2">UCBG64.0493</strain>
        <tissue evidence="2">Leaf</tissue>
    </source>
</reference>
<dbReference type="PANTHER" id="PTHR35131">
    <property type="entry name" value="EXPRESSED PROTEIN"/>
    <property type="match status" value="1"/>
</dbReference>
<evidence type="ECO:0000256" key="1">
    <source>
        <dbReference type="SAM" id="MobiDB-lite"/>
    </source>
</evidence>
<dbReference type="PANTHER" id="PTHR35131:SF2">
    <property type="entry name" value="GAG-POL POLYPROTEIN"/>
    <property type="match status" value="1"/>
</dbReference>
<feature type="compositionally biased region" description="Polar residues" evidence="1">
    <location>
        <begin position="54"/>
        <end position="63"/>
    </location>
</feature>